<organism evidence="2 3">
    <name type="scientific">Absidia repens</name>
    <dbReference type="NCBI Taxonomy" id="90262"/>
    <lineage>
        <taxon>Eukaryota</taxon>
        <taxon>Fungi</taxon>
        <taxon>Fungi incertae sedis</taxon>
        <taxon>Mucoromycota</taxon>
        <taxon>Mucoromycotina</taxon>
        <taxon>Mucoromycetes</taxon>
        <taxon>Mucorales</taxon>
        <taxon>Cunninghamellaceae</taxon>
        <taxon>Absidia</taxon>
    </lineage>
</organism>
<accession>A0A1X2J2N2</accession>
<gene>
    <name evidence="2" type="ORF">BCR42DRAFT_401522</name>
</gene>
<keyword evidence="3" id="KW-1185">Reference proteome</keyword>
<proteinExistence type="predicted"/>
<evidence type="ECO:0000256" key="1">
    <source>
        <dbReference type="SAM" id="MobiDB-lite"/>
    </source>
</evidence>
<name>A0A1X2J2N2_9FUNG</name>
<feature type="region of interest" description="Disordered" evidence="1">
    <location>
        <begin position="46"/>
        <end position="101"/>
    </location>
</feature>
<dbReference type="Proteomes" id="UP000193560">
    <property type="component" value="Unassembled WGS sequence"/>
</dbReference>
<feature type="region of interest" description="Disordered" evidence="1">
    <location>
        <begin position="1"/>
        <end position="20"/>
    </location>
</feature>
<reference evidence="2 3" key="1">
    <citation type="submission" date="2016-07" db="EMBL/GenBank/DDBJ databases">
        <title>Pervasive Adenine N6-methylation of Active Genes in Fungi.</title>
        <authorList>
            <consortium name="DOE Joint Genome Institute"/>
            <person name="Mondo S.J."/>
            <person name="Dannebaum R.O."/>
            <person name="Kuo R.C."/>
            <person name="Labutti K."/>
            <person name="Haridas S."/>
            <person name="Kuo A."/>
            <person name="Salamov A."/>
            <person name="Ahrendt S.R."/>
            <person name="Lipzen A."/>
            <person name="Sullivan W."/>
            <person name="Andreopoulos W.B."/>
            <person name="Clum A."/>
            <person name="Lindquist E."/>
            <person name="Daum C."/>
            <person name="Ramamoorthy G.K."/>
            <person name="Gryganskyi A."/>
            <person name="Culley D."/>
            <person name="Magnuson J.K."/>
            <person name="James T.Y."/>
            <person name="O'Malley M.A."/>
            <person name="Stajich J.E."/>
            <person name="Spatafora J.W."/>
            <person name="Visel A."/>
            <person name="Grigoriev I.V."/>
        </authorList>
    </citation>
    <scope>NUCLEOTIDE SEQUENCE [LARGE SCALE GENOMIC DNA]</scope>
    <source>
        <strain evidence="2 3">NRRL 1336</strain>
    </source>
</reference>
<feature type="compositionally biased region" description="Basic and acidic residues" evidence="1">
    <location>
        <begin position="119"/>
        <end position="138"/>
    </location>
</feature>
<dbReference type="OrthoDB" id="2280317at2759"/>
<dbReference type="AlphaFoldDB" id="A0A1X2J2N2"/>
<feature type="compositionally biased region" description="Basic residues" evidence="1">
    <location>
        <begin position="82"/>
        <end position="94"/>
    </location>
</feature>
<evidence type="ECO:0000313" key="3">
    <source>
        <dbReference type="Proteomes" id="UP000193560"/>
    </source>
</evidence>
<feature type="region of interest" description="Disordered" evidence="1">
    <location>
        <begin position="113"/>
        <end position="146"/>
    </location>
</feature>
<feature type="region of interest" description="Disordered" evidence="1">
    <location>
        <begin position="166"/>
        <end position="196"/>
    </location>
</feature>
<protein>
    <submittedName>
        <fullName evidence="2">Uncharacterized protein</fullName>
    </submittedName>
</protein>
<dbReference type="EMBL" id="MCGE01000001">
    <property type="protein sequence ID" value="ORZ26070.1"/>
    <property type="molecule type" value="Genomic_DNA"/>
</dbReference>
<feature type="compositionally biased region" description="Basic residues" evidence="1">
    <location>
        <begin position="248"/>
        <end position="264"/>
    </location>
</feature>
<sequence length="437" mass="49575">MDSVRRQSQHQHQAPLSYHANPYYENDYSHYYGTLSSHDSFDNAYHHHASSSSSYHPSFYPPPPPSHHQYPGTRYVPESFSRRKPLSSKKRPRHYYHETNYKTGFGDKTSIDFSNHNKTSHEQQYQHHDGHLNDHNDSVEDDDDEEEEFMTLLEAEALRNAELNKNVHDSTTTTATTNNTALKEAPHQPADNTTDSVTPIDAELIETSEPQQQDPSTSSATTALPFTKKKHDKAFGVLVSFFRRLAATKHQQRRKKPSVKKTTHQTKGMIQTMWVSTPLGDVMDQQQQQEVIQRLQCQSNTQGLNAIGEGDSGDKPTPHDDATKVASLDHIWVFRCMNTGNEQESVPPSATSSGIWTGFDYENQIRLSQHNDDDNGIELYDTHIRKGLSPVLVIPKRQVCFYAVSNMSDQVSSLQVTCLPNSKNVQFVYRCGPTPSF</sequence>
<feature type="compositionally biased region" description="Low complexity" evidence="1">
    <location>
        <begin position="171"/>
        <end position="181"/>
    </location>
</feature>
<feature type="region of interest" description="Disordered" evidence="1">
    <location>
        <begin position="248"/>
        <end position="267"/>
    </location>
</feature>
<comment type="caution">
    <text evidence="2">The sequence shown here is derived from an EMBL/GenBank/DDBJ whole genome shotgun (WGS) entry which is preliminary data.</text>
</comment>
<evidence type="ECO:0000313" key="2">
    <source>
        <dbReference type="EMBL" id="ORZ26070.1"/>
    </source>
</evidence>